<evidence type="ECO:0000313" key="2">
    <source>
        <dbReference type="Proteomes" id="UP000318571"/>
    </source>
</evidence>
<protein>
    <recommendedName>
        <fullName evidence="3">N-acetyltransferase domain-containing protein</fullName>
    </recommendedName>
</protein>
<dbReference type="EMBL" id="VCGU01000008">
    <property type="protein sequence ID" value="TRY72613.1"/>
    <property type="molecule type" value="Genomic_DNA"/>
</dbReference>
<dbReference type="PANTHER" id="PTHR20905:SF1">
    <property type="entry name" value="AT07410P-RELATED"/>
    <property type="match status" value="1"/>
</dbReference>
<name>A0A553P4L2_TIGCA</name>
<evidence type="ECO:0000313" key="1">
    <source>
        <dbReference type="EMBL" id="TRY72613.1"/>
    </source>
</evidence>
<dbReference type="SUPFAM" id="SSF55729">
    <property type="entry name" value="Acyl-CoA N-acyltransferases (Nat)"/>
    <property type="match status" value="1"/>
</dbReference>
<evidence type="ECO:0008006" key="3">
    <source>
        <dbReference type="Google" id="ProtNLM"/>
    </source>
</evidence>
<proteinExistence type="predicted"/>
<dbReference type="InterPro" id="IPR016181">
    <property type="entry name" value="Acyl_CoA_acyltransferase"/>
</dbReference>
<sequence>MALERKGYKVCQPVPADSDRIWQFMEEHFNEDEPILRSLKTNENNTWVDRFVRKEIRQNLIEPCLVEPTSIILEDSDGDIAGIKLGHPISIHNLPAPGYWSFNWIRNFPWLVPTKLYQYSYFSEFQSSEEYCNLKPASLLKSLNLENVFMGQMLGVSRGHRRKGLACDMIQRSMELAAKLGCQGYVVESSGIYSQMSYKKHQFQVMKEIFYEDFKDGQGNIVFNDTMEHKSVKMLFKPLS</sequence>
<keyword evidence="2" id="KW-1185">Reference proteome</keyword>
<organism evidence="1 2">
    <name type="scientific">Tigriopus californicus</name>
    <name type="common">Marine copepod</name>
    <dbReference type="NCBI Taxonomy" id="6832"/>
    <lineage>
        <taxon>Eukaryota</taxon>
        <taxon>Metazoa</taxon>
        <taxon>Ecdysozoa</taxon>
        <taxon>Arthropoda</taxon>
        <taxon>Crustacea</taxon>
        <taxon>Multicrustacea</taxon>
        <taxon>Hexanauplia</taxon>
        <taxon>Copepoda</taxon>
        <taxon>Harpacticoida</taxon>
        <taxon>Harpacticidae</taxon>
        <taxon>Tigriopus</taxon>
    </lineage>
</organism>
<reference evidence="1 2" key="1">
    <citation type="journal article" date="2018" name="Nat. Ecol. Evol.">
        <title>Genomic signatures of mitonuclear coevolution across populations of Tigriopus californicus.</title>
        <authorList>
            <person name="Barreto F.S."/>
            <person name="Watson E.T."/>
            <person name="Lima T.G."/>
            <person name="Willett C.S."/>
            <person name="Edmands S."/>
            <person name="Li W."/>
            <person name="Burton R.S."/>
        </authorList>
    </citation>
    <scope>NUCLEOTIDE SEQUENCE [LARGE SCALE GENOMIC DNA]</scope>
    <source>
        <strain evidence="1 2">San Diego</strain>
    </source>
</reference>
<dbReference type="AlphaFoldDB" id="A0A553P4L2"/>
<gene>
    <name evidence="1" type="ORF">TCAL_11184</name>
</gene>
<dbReference type="CDD" id="cd04301">
    <property type="entry name" value="NAT_SF"/>
    <property type="match status" value="1"/>
</dbReference>
<dbReference type="STRING" id="6832.A0A553P4L2"/>
<dbReference type="Proteomes" id="UP000318571">
    <property type="component" value="Chromosome 7"/>
</dbReference>
<accession>A0A553P4L2</accession>
<dbReference type="PANTHER" id="PTHR20905">
    <property type="entry name" value="N-ACETYLTRANSFERASE-RELATED"/>
    <property type="match status" value="1"/>
</dbReference>
<dbReference type="GO" id="GO:0008080">
    <property type="term" value="F:N-acetyltransferase activity"/>
    <property type="evidence" value="ECO:0007669"/>
    <property type="project" value="TreeGrafter"/>
</dbReference>
<dbReference type="Gene3D" id="3.40.630.30">
    <property type="match status" value="1"/>
</dbReference>
<comment type="caution">
    <text evidence="1">The sequence shown here is derived from an EMBL/GenBank/DDBJ whole genome shotgun (WGS) entry which is preliminary data.</text>
</comment>